<dbReference type="AlphaFoldDB" id="A0A382QYN8"/>
<proteinExistence type="predicted"/>
<dbReference type="EMBL" id="UINC01117574">
    <property type="protein sequence ID" value="SVC90087.1"/>
    <property type="molecule type" value="Genomic_DNA"/>
</dbReference>
<gene>
    <name evidence="1" type="ORF">METZ01_LOCUS342941</name>
</gene>
<protein>
    <recommendedName>
        <fullName evidence="2">DUF4258 domain-containing protein</fullName>
    </recommendedName>
</protein>
<sequence>MSAMLDAGLKPNFTTHARKRLMARGIKGNVVELITIYGDREARVGDKLVALSLSTDKIRELITENVAKPQQACSLSKTIVLFNEDRFQVVTAFARYGKKKRRYEHGIKYSDPR</sequence>
<reference evidence="1" key="1">
    <citation type="submission" date="2018-05" db="EMBL/GenBank/DDBJ databases">
        <authorList>
            <person name="Lanie J.A."/>
            <person name="Ng W.-L."/>
            <person name="Kazmierczak K.M."/>
            <person name="Andrzejewski T.M."/>
            <person name="Davidsen T.M."/>
            <person name="Wayne K.J."/>
            <person name="Tettelin H."/>
            <person name="Glass J.I."/>
            <person name="Rusch D."/>
            <person name="Podicherti R."/>
            <person name="Tsui H.-C.T."/>
            <person name="Winkler M.E."/>
        </authorList>
    </citation>
    <scope>NUCLEOTIDE SEQUENCE</scope>
</reference>
<evidence type="ECO:0008006" key="2">
    <source>
        <dbReference type="Google" id="ProtNLM"/>
    </source>
</evidence>
<name>A0A382QYN8_9ZZZZ</name>
<evidence type="ECO:0000313" key="1">
    <source>
        <dbReference type="EMBL" id="SVC90087.1"/>
    </source>
</evidence>
<organism evidence="1">
    <name type="scientific">marine metagenome</name>
    <dbReference type="NCBI Taxonomy" id="408172"/>
    <lineage>
        <taxon>unclassified sequences</taxon>
        <taxon>metagenomes</taxon>
        <taxon>ecological metagenomes</taxon>
    </lineage>
</organism>
<accession>A0A382QYN8</accession>